<protein>
    <submittedName>
        <fullName evidence="1">Uncharacterized protein</fullName>
    </submittedName>
</protein>
<dbReference type="Proteomes" id="UP000772434">
    <property type="component" value="Unassembled WGS sequence"/>
</dbReference>
<comment type="caution">
    <text evidence="1">The sequence shown here is derived from an EMBL/GenBank/DDBJ whole genome shotgun (WGS) entry which is preliminary data.</text>
</comment>
<dbReference type="EMBL" id="JADNRY010000244">
    <property type="protein sequence ID" value="KAF9060450.1"/>
    <property type="molecule type" value="Genomic_DNA"/>
</dbReference>
<accession>A0A9P5TYG1</accession>
<gene>
    <name evidence="1" type="ORF">BDP27DRAFT_1370565</name>
</gene>
<evidence type="ECO:0000313" key="1">
    <source>
        <dbReference type="EMBL" id="KAF9060450.1"/>
    </source>
</evidence>
<evidence type="ECO:0000313" key="2">
    <source>
        <dbReference type="Proteomes" id="UP000772434"/>
    </source>
</evidence>
<proteinExistence type="predicted"/>
<organism evidence="1 2">
    <name type="scientific">Rhodocollybia butyracea</name>
    <dbReference type="NCBI Taxonomy" id="206335"/>
    <lineage>
        <taxon>Eukaryota</taxon>
        <taxon>Fungi</taxon>
        <taxon>Dikarya</taxon>
        <taxon>Basidiomycota</taxon>
        <taxon>Agaricomycotina</taxon>
        <taxon>Agaricomycetes</taxon>
        <taxon>Agaricomycetidae</taxon>
        <taxon>Agaricales</taxon>
        <taxon>Marasmiineae</taxon>
        <taxon>Omphalotaceae</taxon>
        <taxon>Rhodocollybia</taxon>
    </lineage>
</organism>
<name>A0A9P5TYG1_9AGAR</name>
<sequence>MEFKHKYLVSEDLEKFVNPNEWRSSEKSSYENAVEGVVGSYGYRVWGEWGWGAQSLWVMLNVSHKHSTSGTKLHTPTKETSRDMNKRLQSLAAPKSGGNYVKGVSCSDFYHYHHHRFRTHFWQFATMETSALIAQEYCDHHNFSQPASPAILEGASGFVADRSTFTAVGRDQVTHNWIIQSPNSSIIQPQRNIDSVLRCPPPSKDFVGREKILQKLSRLFSARVICITCEQPDVMEEIVARIRTWSE</sequence>
<reference evidence="1" key="1">
    <citation type="submission" date="2020-11" db="EMBL/GenBank/DDBJ databases">
        <authorList>
            <consortium name="DOE Joint Genome Institute"/>
            <person name="Ahrendt S."/>
            <person name="Riley R."/>
            <person name="Andreopoulos W."/>
            <person name="Labutti K."/>
            <person name="Pangilinan J."/>
            <person name="Ruiz-Duenas F.J."/>
            <person name="Barrasa J.M."/>
            <person name="Sanchez-Garcia M."/>
            <person name="Camarero S."/>
            <person name="Miyauchi S."/>
            <person name="Serrano A."/>
            <person name="Linde D."/>
            <person name="Babiker R."/>
            <person name="Drula E."/>
            <person name="Ayuso-Fernandez I."/>
            <person name="Pacheco R."/>
            <person name="Padilla G."/>
            <person name="Ferreira P."/>
            <person name="Barriuso J."/>
            <person name="Kellner H."/>
            <person name="Castanera R."/>
            <person name="Alfaro M."/>
            <person name="Ramirez L."/>
            <person name="Pisabarro A.G."/>
            <person name="Kuo A."/>
            <person name="Tritt A."/>
            <person name="Lipzen A."/>
            <person name="He G."/>
            <person name="Yan M."/>
            <person name="Ng V."/>
            <person name="Cullen D."/>
            <person name="Martin F."/>
            <person name="Rosso M.-N."/>
            <person name="Henrissat B."/>
            <person name="Hibbett D."/>
            <person name="Martinez A.T."/>
            <person name="Grigoriev I.V."/>
        </authorList>
    </citation>
    <scope>NUCLEOTIDE SEQUENCE</scope>
    <source>
        <strain evidence="1">AH 40177</strain>
    </source>
</reference>
<dbReference type="AlphaFoldDB" id="A0A9P5TYG1"/>
<keyword evidence="2" id="KW-1185">Reference proteome</keyword>